<reference evidence="1" key="1">
    <citation type="journal article" date="2012" name="Nature">
        <title>The oyster genome reveals stress adaptation and complexity of shell formation.</title>
        <authorList>
            <person name="Zhang G."/>
            <person name="Fang X."/>
            <person name="Guo X."/>
            <person name="Li L."/>
            <person name="Luo R."/>
            <person name="Xu F."/>
            <person name="Yang P."/>
            <person name="Zhang L."/>
            <person name="Wang X."/>
            <person name="Qi H."/>
            <person name="Xiong Z."/>
            <person name="Que H."/>
            <person name="Xie Y."/>
            <person name="Holland P.W."/>
            <person name="Paps J."/>
            <person name="Zhu Y."/>
            <person name="Wu F."/>
            <person name="Chen Y."/>
            <person name="Wang J."/>
            <person name="Peng C."/>
            <person name="Meng J."/>
            <person name="Yang L."/>
            <person name="Liu J."/>
            <person name="Wen B."/>
            <person name="Zhang N."/>
            <person name="Huang Z."/>
            <person name="Zhu Q."/>
            <person name="Feng Y."/>
            <person name="Mount A."/>
            <person name="Hedgecock D."/>
            <person name="Xu Z."/>
            <person name="Liu Y."/>
            <person name="Domazet-Loso T."/>
            <person name="Du Y."/>
            <person name="Sun X."/>
            <person name="Zhang S."/>
            <person name="Liu B."/>
            <person name="Cheng P."/>
            <person name="Jiang X."/>
            <person name="Li J."/>
            <person name="Fan D."/>
            <person name="Wang W."/>
            <person name="Fu W."/>
            <person name="Wang T."/>
            <person name="Wang B."/>
            <person name="Zhang J."/>
            <person name="Peng Z."/>
            <person name="Li Y."/>
            <person name="Li N."/>
            <person name="Wang J."/>
            <person name="Chen M."/>
            <person name="He Y."/>
            <person name="Tan F."/>
            <person name="Song X."/>
            <person name="Zheng Q."/>
            <person name="Huang R."/>
            <person name="Yang H."/>
            <person name="Du X."/>
            <person name="Chen L."/>
            <person name="Yang M."/>
            <person name="Gaffney P.M."/>
            <person name="Wang S."/>
            <person name="Luo L."/>
            <person name="She Z."/>
            <person name="Ming Y."/>
            <person name="Huang W."/>
            <person name="Zhang S."/>
            <person name="Huang B."/>
            <person name="Zhang Y."/>
            <person name="Qu T."/>
            <person name="Ni P."/>
            <person name="Miao G."/>
            <person name="Wang J."/>
            <person name="Wang Q."/>
            <person name="Steinberg C.E."/>
            <person name="Wang H."/>
            <person name="Li N."/>
            <person name="Qian L."/>
            <person name="Zhang G."/>
            <person name="Li Y."/>
            <person name="Yang H."/>
            <person name="Liu X."/>
            <person name="Wang J."/>
            <person name="Yin Y."/>
            <person name="Wang J."/>
        </authorList>
    </citation>
    <scope>NUCLEOTIDE SEQUENCE [LARGE SCALE GENOMIC DNA]</scope>
    <source>
        <strain evidence="1">05x7-T-G4-1.051#20</strain>
    </source>
</reference>
<protein>
    <submittedName>
        <fullName evidence="1">Rod outer segment membrane protein 1</fullName>
    </submittedName>
</protein>
<dbReference type="InterPro" id="IPR008952">
    <property type="entry name" value="Tetraspanin_EC2_sf"/>
</dbReference>
<gene>
    <name evidence="1" type="ORF">CGI_10015731</name>
</gene>
<proteinExistence type="predicted"/>
<accession>K1QFM3</accession>
<sequence length="71" mass="8222">MELKVLIDRLQIQYMCCGSENYVDWFTTSWVNEEFLDVDDENIKSNRDCLPSTVGHICDITQLITGETTKC</sequence>
<dbReference type="Gene3D" id="1.10.1450.10">
    <property type="entry name" value="Tetraspanin"/>
    <property type="match status" value="1"/>
</dbReference>
<dbReference type="HOGENOM" id="CLU_2742536_0_0_1"/>
<dbReference type="InParanoid" id="K1QFM3"/>
<dbReference type="GO" id="GO:0016020">
    <property type="term" value="C:membrane"/>
    <property type="evidence" value="ECO:0007669"/>
    <property type="project" value="InterPro"/>
</dbReference>
<dbReference type="SUPFAM" id="SSF48652">
    <property type="entry name" value="Tetraspanin"/>
    <property type="match status" value="1"/>
</dbReference>
<name>K1QFM3_MAGGI</name>
<dbReference type="EMBL" id="JH816419">
    <property type="protein sequence ID" value="EKC32678.1"/>
    <property type="molecule type" value="Genomic_DNA"/>
</dbReference>
<evidence type="ECO:0000313" key="1">
    <source>
        <dbReference type="EMBL" id="EKC32678.1"/>
    </source>
</evidence>
<dbReference type="AlphaFoldDB" id="K1QFM3"/>
<organism evidence="1">
    <name type="scientific">Magallana gigas</name>
    <name type="common">Pacific oyster</name>
    <name type="synonym">Crassostrea gigas</name>
    <dbReference type="NCBI Taxonomy" id="29159"/>
    <lineage>
        <taxon>Eukaryota</taxon>
        <taxon>Metazoa</taxon>
        <taxon>Spiralia</taxon>
        <taxon>Lophotrochozoa</taxon>
        <taxon>Mollusca</taxon>
        <taxon>Bivalvia</taxon>
        <taxon>Autobranchia</taxon>
        <taxon>Pteriomorphia</taxon>
        <taxon>Ostreida</taxon>
        <taxon>Ostreoidea</taxon>
        <taxon>Ostreidae</taxon>
        <taxon>Magallana</taxon>
    </lineage>
</organism>